<evidence type="ECO:0000313" key="2">
    <source>
        <dbReference type="Proteomes" id="UP000008461"/>
    </source>
</evidence>
<dbReference type="Proteomes" id="UP000008461">
    <property type="component" value="Chromosome"/>
</dbReference>
<organism evidence="1 2">
    <name type="scientific">Haliscomenobacter hydrossis (strain ATCC 27775 / DSM 1100 / LMG 10767 / O)</name>
    <dbReference type="NCBI Taxonomy" id="760192"/>
    <lineage>
        <taxon>Bacteria</taxon>
        <taxon>Pseudomonadati</taxon>
        <taxon>Bacteroidota</taxon>
        <taxon>Saprospiria</taxon>
        <taxon>Saprospirales</taxon>
        <taxon>Haliscomenobacteraceae</taxon>
        <taxon>Haliscomenobacter</taxon>
    </lineage>
</organism>
<dbReference type="RefSeq" id="WP_013768285.1">
    <property type="nucleotide sequence ID" value="NC_015510.1"/>
</dbReference>
<accession>F4L084</accession>
<reference key="2">
    <citation type="submission" date="2011-04" db="EMBL/GenBank/DDBJ databases">
        <title>Complete sequence of chromosome of Haliscomenobacter hydrossis DSM 1100.</title>
        <authorList>
            <consortium name="US DOE Joint Genome Institute (JGI-PGF)"/>
            <person name="Lucas S."/>
            <person name="Han J."/>
            <person name="Lapidus A."/>
            <person name="Bruce D."/>
            <person name="Goodwin L."/>
            <person name="Pitluck S."/>
            <person name="Peters L."/>
            <person name="Kyrpides N."/>
            <person name="Mavromatis K."/>
            <person name="Ivanova N."/>
            <person name="Ovchinnikova G."/>
            <person name="Pagani I."/>
            <person name="Daligault H."/>
            <person name="Detter J.C."/>
            <person name="Han C."/>
            <person name="Land M."/>
            <person name="Hauser L."/>
            <person name="Markowitz V."/>
            <person name="Cheng J.-F."/>
            <person name="Hugenholtz P."/>
            <person name="Woyke T."/>
            <person name="Wu D."/>
            <person name="Verbarg S."/>
            <person name="Frueling A."/>
            <person name="Brambilla E."/>
            <person name="Klenk H.-P."/>
            <person name="Eisen J.A."/>
        </authorList>
    </citation>
    <scope>NUCLEOTIDE SEQUENCE</scope>
    <source>
        <strain>DSM 1100</strain>
    </source>
</reference>
<name>F4L084_HALH1</name>
<keyword evidence="2" id="KW-1185">Reference proteome</keyword>
<proteinExistence type="predicted"/>
<dbReference type="HOGENOM" id="CLU_2649413_0_0_10"/>
<sequence>MKQEIFDRAFKVQQEIGRARRAHDLAKKQADLIKHAFEFGQETIYERDRLLEKVAIIVDRHFENIIAELQHDFEAV</sequence>
<gene>
    <name evidence="1" type="ordered locus">Halhy_5934</name>
</gene>
<dbReference type="KEGG" id="hhy:Halhy_5934"/>
<reference evidence="1 2" key="1">
    <citation type="journal article" date="2011" name="Stand. Genomic Sci.">
        <title>Complete genome sequence of Haliscomenobacter hydrossis type strain (O).</title>
        <authorList>
            <consortium name="US DOE Joint Genome Institute (JGI-PGF)"/>
            <person name="Daligault H."/>
            <person name="Lapidus A."/>
            <person name="Zeytun A."/>
            <person name="Nolan M."/>
            <person name="Lucas S."/>
            <person name="Del Rio T.G."/>
            <person name="Tice H."/>
            <person name="Cheng J.F."/>
            <person name="Tapia R."/>
            <person name="Han C."/>
            <person name="Goodwin L."/>
            <person name="Pitluck S."/>
            <person name="Liolios K."/>
            <person name="Pagani I."/>
            <person name="Ivanova N."/>
            <person name="Huntemann M."/>
            <person name="Mavromatis K."/>
            <person name="Mikhailova N."/>
            <person name="Pati A."/>
            <person name="Chen A."/>
            <person name="Palaniappan K."/>
            <person name="Land M."/>
            <person name="Hauser L."/>
            <person name="Brambilla E.M."/>
            <person name="Rohde M."/>
            <person name="Verbarg S."/>
            <person name="Goker M."/>
            <person name="Bristow J."/>
            <person name="Eisen J.A."/>
            <person name="Markowitz V."/>
            <person name="Hugenholtz P."/>
            <person name="Kyrpides N.C."/>
            <person name="Klenk H.P."/>
            <person name="Woyke T."/>
        </authorList>
    </citation>
    <scope>NUCLEOTIDE SEQUENCE [LARGE SCALE GENOMIC DNA]</scope>
    <source>
        <strain evidence="2">ATCC 27775 / DSM 1100 / LMG 10767 / O</strain>
    </source>
</reference>
<dbReference type="EMBL" id="CP002691">
    <property type="protein sequence ID" value="AEE53757.1"/>
    <property type="molecule type" value="Genomic_DNA"/>
</dbReference>
<dbReference type="STRING" id="760192.Halhy_5934"/>
<protein>
    <submittedName>
        <fullName evidence="1">Uncharacterized protein</fullName>
    </submittedName>
</protein>
<evidence type="ECO:0000313" key="1">
    <source>
        <dbReference type="EMBL" id="AEE53757.1"/>
    </source>
</evidence>
<dbReference type="AlphaFoldDB" id="F4L084"/>